<keyword evidence="3" id="KW-1185">Reference proteome</keyword>
<dbReference type="Gene3D" id="3.40.50.1820">
    <property type="entry name" value="alpha/beta hydrolase"/>
    <property type="match status" value="1"/>
</dbReference>
<protein>
    <submittedName>
        <fullName evidence="2">Phospholipase/carboxylesterase</fullName>
    </submittedName>
</protein>
<dbReference type="RefSeq" id="WP_149754252.1">
    <property type="nucleotide sequence ID" value="NZ_FOMS01000001.1"/>
</dbReference>
<reference evidence="2 3" key="1">
    <citation type="submission" date="2016-10" db="EMBL/GenBank/DDBJ databases">
        <authorList>
            <person name="Varghese N."/>
            <person name="Submissions S."/>
        </authorList>
    </citation>
    <scope>NUCLEOTIDE SEQUENCE [LARGE SCALE GENOMIC DNA]</scope>
    <source>
        <strain evidence="3">YIM D21,KCTC 23444,ACCC 10710</strain>
    </source>
</reference>
<dbReference type="GO" id="GO:0016787">
    <property type="term" value="F:hydrolase activity"/>
    <property type="evidence" value="ECO:0007669"/>
    <property type="project" value="InterPro"/>
</dbReference>
<feature type="domain" description="Phospholipase/carboxylesterase/thioesterase" evidence="1">
    <location>
        <begin position="14"/>
        <end position="199"/>
    </location>
</feature>
<gene>
    <name evidence="2" type="ORF">SAMN04515678_101464</name>
</gene>
<name>A0A1I1T3M0_9RHOB</name>
<dbReference type="InterPro" id="IPR003140">
    <property type="entry name" value="PLipase/COase/thioEstase"/>
</dbReference>
<dbReference type="InterPro" id="IPR029058">
    <property type="entry name" value="AB_hydrolase_fold"/>
</dbReference>
<dbReference type="SUPFAM" id="SSF53474">
    <property type="entry name" value="alpha/beta-Hydrolases"/>
    <property type="match status" value="1"/>
</dbReference>
<accession>A0A1I1T3M0</accession>
<sequence>MTERALRVGGGAGVKAVCVFVHGRGQSPEEMQSHVLARLDTTATAFVLPRAVGGVWYAARAVDPLTCDTRAELGRGLNVLEADIVAARAEHPGLPLLLAGFSQGACLALEYAFSGRPGPDALAALTGCRVGVSADGRPQAVPRGLPVYLSGGDADPWIPVEAMADAALDLARGGAALRSDVFPGRPHEVSGAEIAILRAVLHDMAAGRDPAMGAPR</sequence>
<evidence type="ECO:0000259" key="1">
    <source>
        <dbReference type="Pfam" id="PF02230"/>
    </source>
</evidence>
<dbReference type="Pfam" id="PF02230">
    <property type="entry name" value="Abhydrolase_2"/>
    <property type="match status" value="1"/>
</dbReference>
<dbReference type="EMBL" id="FOMS01000001">
    <property type="protein sequence ID" value="SFD53202.1"/>
    <property type="molecule type" value="Genomic_DNA"/>
</dbReference>
<dbReference type="AlphaFoldDB" id="A0A1I1T3M0"/>
<dbReference type="Proteomes" id="UP000325289">
    <property type="component" value="Unassembled WGS sequence"/>
</dbReference>
<organism evidence="2 3">
    <name type="scientific">Roseivivax sediminis</name>
    <dbReference type="NCBI Taxonomy" id="936889"/>
    <lineage>
        <taxon>Bacteria</taxon>
        <taxon>Pseudomonadati</taxon>
        <taxon>Pseudomonadota</taxon>
        <taxon>Alphaproteobacteria</taxon>
        <taxon>Rhodobacterales</taxon>
        <taxon>Roseobacteraceae</taxon>
        <taxon>Roseivivax</taxon>
    </lineage>
</organism>
<proteinExistence type="predicted"/>
<evidence type="ECO:0000313" key="3">
    <source>
        <dbReference type="Proteomes" id="UP000325289"/>
    </source>
</evidence>
<evidence type="ECO:0000313" key="2">
    <source>
        <dbReference type="EMBL" id="SFD53202.1"/>
    </source>
</evidence>
<dbReference type="OrthoDB" id="9801763at2"/>